<dbReference type="AlphaFoldDB" id="A0A2W5KJ85"/>
<sequence>MGAVRAGCVAAALAVLLAACAQAPRRAGAPLPALALAPAAFGGTIGLAQQLRFARLDGAAVGAKPLDAALEIDAERVRLAALALNRRVLTLNWDGRALEVERDPQLPPQVDPARVLRDVQLVLWPAAAISAALPAGWTLHESGLRRELRHGQTVAVAISYAATPAWAGAIVLENRHEGYRLTIDSRELTP</sequence>
<evidence type="ECO:0000313" key="2">
    <source>
        <dbReference type="EMBL" id="PZQ15528.1"/>
    </source>
</evidence>
<proteinExistence type="predicted"/>
<reference evidence="2 3" key="1">
    <citation type="submission" date="2017-08" db="EMBL/GenBank/DDBJ databases">
        <title>Infants hospitalized years apart are colonized by the same room-sourced microbial strains.</title>
        <authorList>
            <person name="Brooks B."/>
            <person name="Olm M.R."/>
            <person name="Firek B.A."/>
            <person name="Baker R."/>
            <person name="Thomas B.C."/>
            <person name="Morowitz M.J."/>
            <person name="Banfield J.F."/>
        </authorList>
    </citation>
    <scope>NUCLEOTIDE SEQUENCE [LARGE SCALE GENOMIC DNA]</scope>
    <source>
        <strain evidence="2">S2_005_003_R2_42</strain>
    </source>
</reference>
<keyword evidence="1" id="KW-0732">Signal</keyword>
<protein>
    <submittedName>
        <fullName evidence="2">DUF3261 domain-containing protein</fullName>
    </submittedName>
</protein>
<organism evidence="2 3">
    <name type="scientific">Rhodanobacter denitrificans</name>
    <dbReference type="NCBI Taxonomy" id="666685"/>
    <lineage>
        <taxon>Bacteria</taxon>
        <taxon>Pseudomonadati</taxon>
        <taxon>Pseudomonadota</taxon>
        <taxon>Gammaproteobacteria</taxon>
        <taxon>Lysobacterales</taxon>
        <taxon>Rhodanobacteraceae</taxon>
        <taxon>Rhodanobacter</taxon>
    </lineage>
</organism>
<feature type="chain" id="PRO_5015989819" evidence="1">
    <location>
        <begin position="24"/>
        <end position="190"/>
    </location>
</feature>
<evidence type="ECO:0000313" key="3">
    <source>
        <dbReference type="Proteomes" id="UP000249046"/>
    </source>
</evidence>
<evidence type="ECO:0000256" key="1">
    <source>
        <dbReference type="SAM" id="SignalP"/>
    </source>
</evidence>
<dbReference type="EMBL" id="QFPO01000006">
    <property type="protein sequence ID" value="PZQ15528.1"/>
    <property type="molecule type" value="Genomic_DNA"/>
</dbReference>
<dbReference type="InterPro" id="IPR021675">
    <property type="entry name" value="DUF3261"/>
</dbReference>
<dbReference type="PROSITE" id="PS51257">
    <property type="entry name" value="PROKAR_LIPOPROTEIN"/>
    <property type="match status" value="1"/>
</dbReference>
<gene>
    <name evidence="2" type="ORF">DI564_08875</name>
</gene>
<dbReference type="Pfam" id="PF11659">
    <property type="entry name" value="DUF3261"/>
    <property type="match status" value="1"/>
</dbReference>
<comment type="caution">
    <text evidence="2">The sequence shown here is derived from an EMBL/GenBank/DDBJ whole genome shotgun (WGS) entry which is preliminary data.</text>
</comment>
<name>A0A2W5KJ85_9GAMM</name>
<feature type="signal peptide" evidence="1">
    <location>
        <begin position="1"/>
        <end position="23"/>
    </location>
</feature>
<accession>A0A2W5KJ85</accession>
<dbReference type="Proteomes" id="UP000249046">
    <property type="component" value="Unassembled WGS sequence"/>
</dbReference>